<name>A0A7V4XQS6_9BACT</name>
<accession>A0A7V4XQS6</accession>
<proteinExistence type="predicted"/>
<dbReference type="EMBL" id="DTKL01000014">
    <property type="protein sequence ID" value="HGY93395.1"/>
    <property type="molecule type" value="Genomic_DNA"/>
</dbReference>
<organism evidence="1">
    <name type="scientific">Acidobacterium capsulatum</name>
    <dbReference type="NCBI Taxonomy" id="33075"/>
    <lineage>
        <taxon>Bacteria</taxon>
        <taxon>Pseudomonadati</taxon>
        <taxon>Acidobacteriota</taxon>
        <taxon>Terriglobia</taxon>
        <taxon>Terriglobales</taxon>
        <taxon>Acidobacteriaceae</taxon>
        <taxon>Acidobacterium</taxon>
    </lineage>
</organism>
<dbReference type="InterPro" id="IPR014995">
    <property type="entry name" value="DUF1844"/>
</dbReference>
<dbReference type="Pfam" id="PF08899">
    <property type="entry name" value="DUF1844"/>
    <property type="match status" value="1"/>
</dbReference>
<comment type="caution">
    <text evidence="1">The sequence shown here is derived from an EMBL/GenBank/DDBJ whole genome shotgun (WGS) entry which is preliminary data.</text>
</comment>
<gene>
    <name evidence="1" type="ORF">ENW50_01700</name>
</gene>
<evidence type="ECO:0000313" key="1">
    <source>
        <dbReference type="EMBL" id="HGY93395.1"/>
    </source>
</evidence>
<protein>
    <submittedName>
        <fullName evidence="1">DUF1844 domain-containing protein</fullName>
    </submittedName>
</protein>
<dbReference type="AlphaFoldDB" id="A0A7V4XQS6"/>
<sequence>MLKQANPGMQASGPVTFDHVVQSIYLSAMIAMGAGTEPGQKPRIDILGARQSIDMLSVLQEKTKGNLSEREQTLLQSALFELRMMFLEITNAISKAAHQPPPGQK</sequence>
<reference evidence="1" key="1">
    <citation type="journal article" date="2020" name="mSystems">
        <title>Genome- and Community-Level Interaction Insights into Carbon Utilization and Element Cycling Functions of Hydrothermarchaeota in Hydrothermal Sediment.</title>
        <authorList>
            <person name="Zhou Z."/>
            <person name="Liu Y."/>
            <person name="Xu W."/>
            <person name="Pan J."/>
            <person name="Luo Z.H."/>
            <person name="Li M."/>
        </authorList>
    </citation>
    <scope>NUCLEOTIDE SEQUENCE [LARGE SCALE GENOMIC DNA]</scope>
    <source>
        <strain evidence="1">SpSt-855</strain>
    </source>
</reference>